<proteinExistence type="inferred from homology"/>
<evidence type="ECO:0000256" key="3">
    <source>
        <dbReference type="ARBA" id="ARBA00022801"/>
    </source>
</evidence>
<evidence type="ECO:0000259" key="13">
    <source>
        <dbReference type="PROSITE" id="PS51198"/>
    </source>
</evidence>
<dbReference type="Pfam" id="PF00580">
    <property type="entry name" value="UvrD-helicase"/>
    <property type="match status" value="1"/>
</dbReference>
<evidence type="ECO:0000256" key="4">
    <source>
        <dbReference type="ARBA" id="ARBA00022806"/>
    </source>
</evidence>
<keyword evidence="2 12" id="KW-0547">Nucleotide-binding</keyword>
<accession>A0A498C5K6</accession>
<dbReference type="OrthoDB" id="9806690at2"/>
<dbReference type="GO" id="GO:0043138">
    <property type="term" value="F:3'-5' DNA helicase activity"/>
    <property type="evidence" value="ECO:0007669"/>
    <property type="project" value="UniProtKB-EC"/>
</dbReference>
<dbReference type="GO" id="GO:0003677">
    <property type="term" value="F:DNA binding"/>
    <property type="evidence" value="ECO:0007669"/>
    <property type="project" value="UniProtKB-KW"/>
</dbReference>
<dbReference type="Gene3D" id="1.10.486.10">
    <property type="entry name" value="PCRA, domain 4"/>
    <property type="match status" value="1"/>
</dbReference>
<dbReference type="PANTHER" id="PTHR11070">
    <property type="entry name" value="UVRD / RECB / PCRA DNA HELICASE FAMILY MEMBER"/>
    <property type="match status" value="1"/>
</dbReference>
<dbReference type="GO" id="GO:0000725">
    <property type="term" value="P:recombinational repair"/>
    <property type="evidence" value="ECO:0007669"/>
    <property type="project" value="TreeGrafter"/>
</dbReference>
<dbReference type="Proteomes" id="UP000275461">
    <property type="component" value="Unassembled WGS sequence"/>
</dbReference>
<dbReference type="EMBL" id="RCDA01000001">
    <property type="protein sequence ID" value="RLK50573.1"/>
    <property type="molecule type" value="Genomic_DNA"/>
</dbReference>
<keyword evidence="6" id="KW-0238">DNA-binding</keyword>
<evidence type="ECO:0000256" key="7">
    <source>
        <dbReference type="ARBA" id="ARBA00023235"/>
    </source>
</evidence>
<dbReference type="Gene3D" id="3.40.50.300">
    <property type="entry name" value="P-loop containing nucleotide triphosphate hydrolases"/>
    <property type="match status" value="2"/>
</dbReference>
<gene>
    <name evidence="15" type="ORF">DFR31_0479</name>
</gene>
<dbReference type="PROSITE" id="PS51198">
    <property type="entry name" value="UVRD_HELICASE_ATP_BIND"/>
    <property type="match status" value="1"/>
</dbReference>
<dbReference type="EC" id="5.6.2.4" evidence="9"/>
<evidence type="ECO:0000256" key="12">
    <source>
        <dbReference type="PROSITE-ProRule" id="PRU00560"/>
    </source>
</evidence>
<keyword evidence="3 12" id="KW-0378">Hydrolase</keyword>
<evidence type="ECO:0000256" key="1">
    <source>
        <dbReference type="ARBA" id="ARBA00009922"/>
    </source>
</evidence>
<keyword evidence="16" id="KW-1185">Reference proteome</keyword>
<dbReference type="GO" id="GO:0005524">
    <property type="term" value="F:ATP binding"/>
    <property type="evidence" value="ECO:0007669"/>
    <property type="project" value="UniProtKB-UniRule"/>
</dbReference>
<feature type="domain" description="UvrD-like helicase ATP-binding" evidence="13">
    <location>
        <begin position="1"/>
        <end position="287"/>
    </location>
</feature>
<comment type="caution">
    <text evidence="15">The sequence shown here is derived from an EMBL/GenBank/DDBJ whole genome shotgun (WGS) entry which is preliminary data.</text>
</comment>
<dbReference type="Pfam" id="PF13361">
    <property type="entry name" value="UvrD_C"/>
    <property type="match status" value="2"/>
</dbReference>
<comment type="catalytic activity">
    <reaction evidence="8">
        <text>Couples ATP hydrolysis with the unwinding of duplex DNA by translocating in the 3'-5' direction.</text>
        <dbReference type="EC" id="5.6.2.4"/>
    </reaction>
</comment>
<dbReference type="RefSeq" id="WP_121441055.1">
    <property type="nucleotide sequence ID" value="NZ_RCDA01000001.1"/>
</dbReference>
<evidence type="ECO:0000313" key="15">
    <source>
        <dbReference type="EMBL" id="RLK50573.1"/>
    </source>
</evidence>
<dbReference type="InterPro" id="IPR013986">
    <property type="entry name" value="DExx_box_DNA_helicase_dom_sf"/>
</dbReference>
<evidence type="ECO:0000256" key="5">
    <source>
        <dbReference type="ARBA" id="ARBA00022840"/>
    </source>
</evidence>
<evidence type="ECO:0000313" key="16">
    <source>
        <dbReference type="Proteomes" id="UP000275461"/>
    </source>
</evidence>
<dbReference type="CDD" id="cd17932">
    <property type="entry name" value="DEXQc_UvrD"/>
    <property type="match status" value="1"/>
</dbReference>
<reference evidence="15 16" key="1">
    <citation type="submission" date="2018-10" db="EMBL/GenBank/DDBJ databases">
        <title>Genomic Encyclopedia of Type Strains, Phase IV (KMG-IV): sequencing the most valuable type-strain genomes for metagenomic binning, comparative biology and taxonomic classification.</title>
        <authorList>
            <person name="Goeker M."/>
        </authorList>
    </citation>
    <scope>NUCLEOTIDE SEQUENCE [LARGE SCALE GENOMIC DNA]</scope>
    <source>
        <strain evidence="15 16">DSM 12769</strain>
    </source>
</reference>
<keyword evidence="7" id="KW-0413">Isomerase</keyword>
<name>A0A498C5K6_9GAMM</name>
<evidence type="ECO:0000256" key="2">
    <source>
        <dbReference type="ARBA" id="ARBA00022741"/>
    </source>
</evidence>
<comment type="similarity">
    <text evidence="1">Belongs to the helicase family. UvrD subfamily.</text>
</comment>
<dbReference type="InterPro" id="IPR000212">
    <property type="entry name" value="DNA_helicase_UvrD/REP"/>
</dbReference>
<dbReference type="GO" id="GO:0016887">
    <property type="term" value="F:ATP hydrolysis activity"/>
    <property type="evidence" value="ECO:0007669"/>
    <property type="project" value="RHEA"/>
</dbReference>
<sequence>MLDQDQARVVAHEEGPAAVLAGAGSGKTRCTTERAARRLTESGVPGHAMVLLTFTNKAAAEMRERLSARLPEGVDLPWIGTFHSFGSRLIRDHGKRIGVPGNATLMDAEDSRRMLDALLAGPFPDRARRQRAMDAQDAMAAAGLDPTEPDHLEAMRDELEAQGFGPGATARLVQRLRRYDSEKRRAAIMDFSDLILLPARLLRRNPELQRRLRARLQDVTVDEAQDTDGAQFRLLRLLIPENRSVMLVGDDDQAIYEWRHARPANLREFIDEQRATVYRLERNYRSTPPIVDGAVSLVRHNRQRLEKNPWAVRQPERPAPITLVRHTQAEEMAEAVVTDIRDRLRAGLSAEDVAVLYRKNRLARPLEGALLRHGIPYRVKAGMDLLGHADVRMMLAAGRLAANRRDVRALSRLADLVPGLGARGVSRLINSADDPLAATDQLPPQAGQAVERLRQALDNLFRLGPQALSQWCLQTPQFAEWLNNRARAALKRDGLRPAPEAMDKALKPARARLGAVQRAVNRRLAAMDGDPPPAQRWMSALEIAASASDDSNADQACVTLCSVHGAKGLEWSEVHIFGFTEGLMPLARDGRVDNLEEERRLAYVAITRGQNRVTLHHADRIDRGDGQGVSAAELSPFLVELETGPALAHVDNRAAVRAAAQVLDGETPASPEDWLAAMRKQVG</sequence>
<keyword evidence="5 12" id="KW-0067">ATP-binding</keyword>
<feature type="binding site" evidence="12">
    <location>
        <begin position="21"/>
        <end position="28"/>
    </location>
    <ligand>
        <name>ATP</name>
        <dbReference type="ChEBI" id="CHEBI:30616"/>
    </ligand>
</feature>
<evidence type="ECO:0000259" key="14">
    <source>
        <dbReference type="PROSITE" id="PS51217"/>
    </source>
</evidence>
<evidence type="ECO:0000256" key="11">
    <source>
        <dbReference type="ARBA" id="ARBA00048988"/>
    </source>
</evidence>
<protein>
    <recommendedName>
        <fullName evidence="9">DNA 3'-5' helicase</fullName>
        <ecNumber evidence="9">5.6.2.4</ecNumber>
    </recommendedName>
    <alternativeName>
        <fullName evidence="10">DNA 3'-5' helicase II</fullName>
    </alternativeName>
</protein>
<dbReference type="PANTHER" id="PTHR11070:SF2">
    <property type="entry name" value="ATP-DEPENDENT DNA HELICASE SRS2"/>
    <property type="match status" value="1"/>
</dbReference>
<feature type="domain" description="UvrD-like helicase C-terminal" evidence="14">
    <location>
        <begin position="288"/>
        <end position="568"/>
    </location>
</feature>
<evidence type="ECO:0000256" key="10">
    <source>
        <dbReference type="ARBA" id="ARBA00034923"/>
    </source>
</evidence>
<dbReference type="Gene3D" id="1.10.10.160">
    <property type="match status" value="1"/>
</dbReference>
<dbReference type="PROSITE" id="PS51217">
    <property type="entry name" value="UVRD_HELICASE_CTER"/>
    <property type="match status" value="1"/>
</dbReference>
<keyword evidence="4 12" id="KW-0347">Helicase</keyword>
<dbReference type="SUPFAM" id="SSF52540">
    <property type="entry name" value="P-loop containing nucleoside triphosphate hydrolases"/>
    <property type="match status" value="1"/>
</dbReference>
<evidence type="ECO:0000256" key="8">
    <source>
        <dbReference type="ARBA" id="ARBA00034617"/>
    </source>
</evidence>
<comment type="catalytic activity">
    <reaction evidence="11">
        <text>ATP + H2O = ADP + phosphate + H(+)</text>
        <dbReference type="Rhea" id="RHEA:13065"/>
        <dbReference type="ChEBI" id="CHEBI:15377"/>
        <dbReference type="ChEBI" id="CHEBI:15378"/>
        <dbReference type="ChEBI" id="CHEBI:30616"/>
        <dbReference type="ChEBI" id="CHEBI:43474"/>
        <dbReference type="ChEBI" id="CHEBI:456216"/>
        <dbReference type="EC" id="5.6.2.4"/>
    </reaction>
</comment>
<evidence type="ECO:0000256" key="6">
    <source>
        <dbReference type="ARBA" id="ARBA00023125"/>
    </source>
</evidence>
<evidence type="ECO:0000256" key="9">
    <source>
        <dbReference type="ARBA" id="ARBA00034808"/>
    </source>
</evidence>
<dbReference type="InterPro" id="IPR014016">
    <property type="entry name" value="UvrD-like_ATP-bd"/>
</dbReference>
<dbReference type="InterPro" id="IPR027417">
    <property type="entry name" value="P-loop_NTPase"/>
</dbReference>
<dbReference type="AlphaFoldDB" id="A0A498C5K6"/>
<dbReference type="InterPro" id="IPR014017">
    <property type="entry name" value="DNA_helicase_UvrD-like_C"/>
</dbReference>
<organism evidence="15 16">
    <name type="scientific">Alkalispirillum mobile</name>
    <dbReference type="NCBI Taxonomy" id="85925"/>
    <lineage>
        <taxon>Bacteria</taxon>
        <taxon>Pseudomonadati</taxon>
        <taxon>Pseudomonadota</taxon>
        <taxon>Gammaproteobacteria</taxon>
        <taxon>Chromatiales</taxon>
        <taxon>Ectothiorhodospiraceae</taxon>
        <taxon>Alkalispirillum</taxon>
    </lineage>
</organism>